<dbReference type="PANTHER" id="PTHR19136">
    <property type="entry name" value="MOLYBDENUM COFACTOR GUANYLYLTRANSFERASE"/>
    <property type="match status" value="1"/>
</dbReference>
<dbReference type="RefSeq" id="WP_284720351.1">
    <property type="nucleotide sequence ID" value="NZ_JARZHI010000007.1"/>
</dbReference>
<evidence type="ECO:0000256" key="4">
    <source>
        <dbReference type="ARBA" id="ARBA00022741"/>
    </source>
</evidence>
<name>A0ABT6NNT9_9BACT</name>
<dbReference type="GO" id="GO:0061603">
    <property type="term" value="F:molybdenum cofactor guanylyltransferase activity"/>
    <property type="evidence" value="ECO:0007669"/>
    <property type="project" value="UniProtKB-EC"/>
</dbReference>
<comment type="caution">
    <text evidence="8">Lacks conserved residue(s) required for the propagation of feature annotation.</text>
</comment>
<evidence type="ECO:0000256" key="2">
    <source>
        <dbReference type="ARBA" id="ARBA00022679"/>
    </source>
</evidence>
<comment type="subcellular location">
    <subcellularLocation>
        <location evidence="8">Cytoplasm</location>
    </subcellularLocation>
</comment>
<keyword evidence="10" id="KW-0548">Nucleotidyltransferase</keyword>
<dbReference type="Proteomes" id="UP001160301">
    <property type="component" value="Unassembled WGS sequence"/>
</dbReference>
<evidence type="ECO:0000259" key="9">
    <source>
        <dbReference type="Pfam" id="PF12804"/>
    </source>
</evidence>
<dbReference type="PANTHER" id="PTHR19136:SF81">
    <property type="entry name" value="MOLYBDENUM COFACTOR GUANYLYLTRANSFERASE"/>
    <property type="match status" value="1"/>
</dbReference>
<reference evidence="10 11" key="1">
    <citation type="submission" date="2023-04" db="EMBL/GenBank/DDBJ databases">
        <title>The genome sequence of Polyangium sorediatum DSM14670.</title>
        <authorList>
            <person name="Zhang X."/>
        </authorList>
    </citation>
    <scope>NUCLEOTIDE SEQUENCE [LARGE SCALE GENOMIC DNA]</scope>
    <source>
        <strain evidence="10 11">DSM 14670</strain>
    </source>
</reference>
<feature type="domain" description="MobA-like NTP transferase" evidence="9">
    <location>
        <begin position="20"/>
        <end position="172"/>
    </location>
</feature>
<dbReference type="EC" id="2.7.7.77" evidence="8"/>
<dbReference type="CDD" id="cd02503">
    <property type="entry name" value="MobA"/>
    <property type="match status" value="1"/>
</dbReference>
<comment type="function">
    <text evidence="8">Transfers a GMP moiety from GTP to Mo-molybdopterin (Mo-MPT) cofactor (Moco or molybdenum cofactor) to form Mo-molybdopterin guanine dinucleotide (Mo-MGD) cofactor.</text>
</comment>
<comment type="similarity">
    <text evidence="8">Belongs to the MobA family.</text>
</comment>
<feature type="binding site" evidence="8">
    <location>
        <begin position="23"/>
        <end position="25"/>
    </location>
    <ligand>
        <name>GTP</name>
        <dbReference type="ChEBI" id="CHEBI:37565"/>
    </ligand>
</feature>
<evidence type="ECO:0000256" key="6">
    <source>
        <dbReference type="ARBA" id="ARBA00023134"/>
    </source>
</evidence>
<comment type="domain">
    <text evidence="8">The N-terminal domain determines nucleotide recognition and specific binding, while the C-terminal domain determines the specific binding to the target protein.</text>
</comment>
<keyword evidence="11" id="KW-1185">Reference proteome</keyword>
<dbReference type="HAMAP" id="MF_00316">
    <property type="entry name" value="MobA"/>
    <property type="match status" value="1"/>
</dbReference>
<keyword evidence="4 8" id="KW-0547">Nucleotide-binding</keyword>
<accession>A0ABT6NNT9</accession>
<comment type="cofactor">
    <cofactor evidence="8">
        <name>Mg(2+)</name>
        <dbReference type="ChEBI" id="CHEBI:18420"/>
    </cofactor>
</comment>
<dbReference type="Gene3D" id="3.90.550.10">
    <property type="entry name" value="Spore Coat Polysaccharide Biosynthesis Protein SpsA, Chain A"/>
    <property type="match status" value="1"/>
</dbReference>
<gene>
    <name evidence="8" type="primary">mobA</name>
    <name evidence="10" type="ORF">QHF89_10810</name>
</gene>
<evidence type="ECO:0000313" key="10">
    <source>
        <dbReference type="EMBL" id="MDI1429990.1"/>
    </source>
</evidence>
<dbReference type="InterPro" id="IPR025877">
    <property type="entry name" value="MobA-like_NTP_Trfase"/>
</dbReference>
<feature type="binding site" evidence="8">
    <location>
        <position position="113"/>
    </location>
    <ligand>
        <name>GTP</name>
        <dbReference type="ChEBI" id="CHEBI:37565"/>
    </ligand>
</feature>
<dbReference type="SUPFAM" id="SSF53448">
    <property type="entry name" value="Nucleotide-diphospho-sugar transferases"/>
    <property type="match status" value="1"/>
</dbReference>
<feature type="binding site" evidence="8">
    <location>
        <position position="113"/>
    </location>
    <ligand>
        <name>Mg(2+)</name>
        <dbReference type="ChEBI" id="CHEBI:18420"/>
    </ligand>
</feature>
<evidence type="ECO:0000256" key="7">
    <source>
        <dbReference type="ARBA" id="ARBA00023150"/>
    </source>
</evidence>
<protein>
    <recommendedName>
        <fullName evidence="8">Probable molybdenum cofactor guanylyltransferase</fullName>
        <shortName evidence="8">MoCo guanylyltransferase</shortName>
        <ecNumber evidence="8">2.7.7.77</ecNumber>
    </recommendedName>
    <alternativeName>
        <fullName evidence="8">GTP:molybdopterin guanylyltransferase</fullName>
    </alternativeName>
    <alternativeName>
        <fullName evidence="8">Mo-MPT guanylyltransferase</fullName>
    </alternativeName>
    <alternativeName>
        <fullName evidence="8">Molybdopterin guanylyltransferase</fullName>
    </alternativeName>
    <alternativeName>
        <fullName evidence="8">Molybdopterin-guanine dinucleotide synthase</fullName>
        <shortName evidence="8">MGD synthase</shortName>
    </alternativeName>
</protein>
<keyword evidence="5 8" id="KW-0460">Magnesium</keyword>
<proteinExistence type="inferred from homology"/>
<keyword evidence="1 8" id="KW-0963">Cytoplasm</keyword>
<organism evidence="10 11">
    <name type="scientific">Polyangium sorediatum</name>
    <dbReference type="NCBI Taxonomy" id="889274"/>
    <lineage>
        <taxon>Bacteria</taxon>
        <taxon>Pseudomonadati</taxon>
        <taxon>Myxococcota</taxon>
        <taxon>Polyangia</taxon>
        <taxon>Polyangiales</taxon>
        <taxon>Polyangiaceae</taxon>
        <taxon>Polyangium</taxon>
    </lineage>
</organism>
<keyword evidence="6 8" id="KW-0342">GTP-binding</keyword>
<sequence length="228" mass="24222">MKQAQLLNVVDRDLVPGLGAVVLAGGRSSRMGRPKAWLPFGDEVLLQRVVRRLATVAAPLVVVRAPGQVLPPLPADVTIADDPVEGRGPLQGIAVGLAALAGKAEAAFVSATDAPFVDPALVRFLSDLRGSTRDVVVPRAGGHDHPLAAVYSVSVVSEIDALLAEDRLRPFFLFERVRTLVVPEDQLREAPFVSLSGDEILALRNLNTPEDFRAALDVAGLPMPRDPA</sequence>
<evidence type="ECO:0000256" key="1">
    <source>
        <dbReference type="ARBA" id="ARBA00022490"/>
    </source>
</evidence>
<comment type="caution">
    <text evidence="10">The sequence shown here is derived from an EMBL/GenBank/DDBJ whole genome shotgun (WGS) entry which is preliminary data.</text>
</comment>
<evidence type="ECO:0000256" key="3">
    <source>
        <dbReference type="ARBA" id="ARBA00022723"/>
    </source>
</evidence>
<feature type="binding site" evidence="8">
    <location>
        <position position="35"/>
    </location>
    <ligand>
        <name>GTP</name>
        <dbReference type="ChEBI" id="CHEBI:37565"/>
    </ligand>
</feature>
<evidence type="ECO:0000256" key="8">
    <source>
        <dbReference type="HAMAP-Rule" id="MF_00316"/>
    </source>
</evidence>
<keyword evidence="2 8" id="KW-0808">Transferase</keyword>
<keyword evidence="7 8" id="KW-0501">Molybdenum cofactor biosynthesis</keyword>
<dbReference type="InterPro" id="IPR029044">
    <property type="entry name" value="Nucleotide-diphossugar_trans"/>
</dbReference>
<comment type="catalytic activity">
    <reaction evidence="8">
        <text>Mo-molybdopterin + GTP + H(+) = Mo-molybdopterin guanine dinucleotide + diphosphate</text>
        <dbReference type="Rhea" id="RHEA:34243"/>
        <dbReference type="ChEBI" id="CHEBI:15378"/>
        <dbReference type="ChEBI" id="CHEBI:33019"/>
        <dbReference type="ChEBI" id="CHEBI:37565"/>
        <dbReference type="ChEBI" id="CHEBI:71302"/>
        <dbReference type="ChEBI" id="CHEBI:71310"/>
        <dbReference type="EC" id="2.7.7.77"/>
    </reaction>
</comment>
<dbReference type="Pfam" id="PF12804">
    <property type="entry name" value="NTP_transf_3"/>
    <property type="match status" value="1"/>
</dbReference>
<evidence type="ECO:0000256" key="5">
    <source>
        <dbReference type="ARBA" id="ARBA00022842"/>
    </source>
</evidence>
<evidence type="ECO:0000313" key="11">
    <source>
        <dbReference type="Proteomes" id="UP001160301"/>
    </source>
</evidence>
<dbReference type="InterPro" id="IPR013482">
    <property type="entry name" value="Molybde_CF_guanTrfase"/>
</dbReference>
<dbReference type="EMBL" id="JARZHI010000007">
    <property type="protein sequence ID" value="MDI1429990.1"/>
    <property type="molecule type" value="Genomic_DNA"/>
</dbReference>
<feature type="binding site" evidence="8">
    <location>
        <position position="81"/>
    </location>
    <ligand>
        <name>GTP</name>
        <dbReference type="ChEBI" id="CHEBI:37565"/>
    </ligand>
</feature>
<keyword evidence="3 8" id="KW-0479">Metal-binding</keyword>